<feature type="chain" id="PRO_5042546457" evidence="10">
    <location>
        <begin position="23"/>
        <end position="514"/>
    </location>
</feature>
<evidence type="ECO:0000256" key="2">
    <source>
        <dbReference type="ARBA" id="ARBA00006656"/>
    </source>
</evidence>
<dbReference type="GO" id="GO:0005615">
    <property type="term" value="C:extracellular space"/>
    <property type="evidence" value="ECO:0007669"/>
    <property type="project" value="TreeGrafter"/>
</dbReference>
<dbReference type="Gene3D" id="2.10.90.10">
    <property type="entry name" value="Cystine-knot cytokines"/>
    <property type="match status" value="1"/>
</dbReference>
<dbReference type="GeneID" id="107268107"/>
<reference evidence="13" key="1">
    <citation type="submission" date="2025-08" db="UniProtKB">
        <authorList>
            <consortium name="RefSeq"/>
        </authorList>
    </citation>
    <scope>IDENTIFICATION</scope>
</reference>
<keyword evidence="6" id="KW-1015">Disulfide bond</keyword>
<dbReference type="Pfam" id="PF00688">
    <property type="entry name" value="TGFb_propeptide"/>
    <property type="match status" value="1"/>
</dbReference>
<evidence type="ECO:0000256" key="8">
    <source>
        <dbReference type="RuleBase" id="RU000354"/>
    </source>
</evidence>
<dbReference type="PANTHER" id="PTHR11848:SF308">
    <property type="entry name" value="BMP-LIKE PROTEIN UNC-129"/>
    <property type="match status" value="1"/>
</dbReference>
<dbReference type="GO" id="GO:0008083">
    <property type="term" value="F:growth factor activity"/>
    <property type="evidence" value="ECO:0007669"/>
    <property type="project" value="UniProtKB-KW"/>
</dbReference>
<comment type="similarity">
    <text evidence="2 8">Belongs to the TGF-beta family.</text>
</comment>
<organism evidence="12 13">
    <name type="scientific">Cephus cinctus</name>
    <name type="common">Wheat stem sawfly</name>
    <dbReference type="NCBI Taxonomy" id="211228"/>
    <lineage>
        <taxon>Eukaryota</taxon>
        <taxon>Metazoa</taxon>
        <taxon>Ecdysozoa</taxon>
        <taxon>Arthropoda</taxon>
        <taxon>Hexapoda</taxon>
        <taxon>Insecta</taxon>
        <taxon>Pterygota</taxon>
        <taxon>Neoptera</taxon>
        <taxon>Endopterygota</taxon>
        <taxon>Hymenoptera</taxon>
        <taxon>Cephoidea</taxon>
        <taxon>Cephidae</taxon>
        <taxon>Cephus</taxon>
    </lineage>
</organism>
<feature type="signal peptide" evidence="10">
    <location>
        <begin position="1"/>
        <end position="22"/>
    </location>
</feature>
<comment type="subcellular location">
    <subcellularLocation>
        <location evidence="1">Secreted</location>
    </subcellularLocation>
</comment>
<dbReference type="Gene3D" id="2.60.120.970">
    <property type="match status" value="1"/>
</dbReference>
<evidence type="ECO:0000256" key="1">
    <source>
        <dbReference type="ARBA" id="ARBA00004613"/>
    </source>
</evidence>
<feature type="compositionally biased region" description="Polar residues" evidence="9">
    <location>
        <begin position="325"/>
        <end position="337"/>
    </location>
</feature>
<dbReference type="Pfam" id="PF00019">
    <property type="entry name" value="TGF_beta"/>
    <property type="match status" value="1"/>
</dbReference>
<evidence type="ECO:0000256" key="3">
    <source>
        <dbReference type="ARBA" id="ARBA00022525"/>
    </source>
</evidence>
<dbReference type="AlphaFoldDB" id="A0AAJ7BX10"/>
<evidence type="ECO:0000256" key="6">
    <source>
        <dbReference type="ARBA" id="ARBA00023157"/>
    </source>
</evidence>
<dbReference type="InterPro" id="IPR017948">
    <property type="entry name" value="TGFb_CS"/>
</dbReference>
<feature type="domain" description="TGF-beta family profile" evidence="11">
    <location>
        <begin position="398"/>
        <end position="514"/>
    </location>
</feature>
<evidence type="ECO:0000313" key="13">
    <source>
        <dbReference type="RefSeq" id="XP_015596003.1"/>
    </source>
</evidence>
<dbReference type="CDD" id="cd13765">
    <property type="entry name" value="TGF_beta_ADMP"/>
    <property type="match status" value="1"/>
</dbReference>
<protein>
    <submittedName>
        <fullName evidence="13">Bone morphogenetic protein 2</fullName>
    </submittedName>
</protein>
<dbReference type="PANTHER" id="PTHR11848">
    <property type="entry name" value="TGF-BETA FAMILY"/>
    <property type="match status" value="1"/>
</dbReference>
<evidence type="ECO:0000256" key="5">
    <source>
        <dbReference type="ARBA" id="ARBA00023030"/>
    </source>
</evidence>
<dbReference type="InterPro" id="IPR001111">
    <property type="entry name" value="TGF-b_propeptide"/>
</dbReference>
<dbReference type="InterPro" id="IPR015615">
    <property type="entry name" value="TGF-beta-rel"/>
</dbReference>
<dbReference type="InterPro" id="IPR001839">
    <property type="entry name" value="TGF-b_C"/>
</dbReference>
<feature type="region of interest" description="Disordered" evidence="9">
    <location>
        <begin position="312"/>
        <end position="337"/>
    </location>
</feature>
<keyword evidence="5 8" id="KW-0339">Growth factor</keyword>
<evidence type="ECO:0000313" key="12">
    <source>
        <dbReference type="Proteomes" id="UP000694920"/>
    </source>
</evidence>
<dbReference type="Proteomes" id="UP000694920">
    <property type="component" value="Unplaced"/>
</dbReference>
<keyword evidence="12" id="KW-1185">Reference proteome</keyword>
<dbReference type="InterPro" id="IPR029034">
    <property type="entry name" value="Cystine-knot_cytokine"/>
</dbReference>
<proteinExistence type="inferred from homology"/>
<keyword evidence="4 10" id="KW-0732">Signal</keyword>
<evidence type="ECO:0000256" key="4">
    <source>
        <dbReference type="ARBA" id="ARBA00022729"/>
    </source>
</evidence>
<evidence type="ECO:0000256" key="10">
    <source>
        <dbReference type="SAM" id="SignalP"/>
    </source>
</evidence>
<dbReference type="RefSeq" id="XP_015596003.1">
    <property type="nucleotide sequence ID" value="XM_015740517.2"/>
</dbReference>
<dbReference type="SUPFAM" id="SSF57501">
    <property type="entry name" value="Cystine-knot cytokines"/>
    <property type="match status" value="1"/>
</dbReference>
<sequence length="514" mass="58775">MMRGTIFLLLLLILTVIELHQAQPTEFPGEGDEEDEEEIDGDLIKEFGTSFPSEDVENEREKALEKLQKIFGITGQNERSNRRTIQPSPPQFMMELYNAIADPRGVTRGRNPYNARVVRSFIERDSSLSHFYLFDISGLEVDESVLEAELHLYRRRASLKDLHPSVLSSPYYLIRVYQVLPDQSLEEPDLHRLLNIHYVGAHASGWQVFNVKQAVLSWMNGAPNLGLLVTASTLFGDQVSVSFSRRSDNQHSKQPILVLFDDDGGHGDDLRSAETSGGTLPYYYKYDNSLEGLDNVSYKTEDKEANTFEGYRKREQHSNRESPFLQGSTMRPSTTSLKNEDMQLERSVRSIHDERTYSPRFLKSMDIYAKATRRERMAARRIRRSATENYKEAPFSMRRTRADPQLGNATDCTRHELYVDFEEIGWSSFIIAPKGYSAYHCKGHCNFPLSQSQRPTNHATVQSIVHKLGLANDVQEPCCVPTKLLSASILYFDDNDNVILKMYEDMIADRCGCH</sequence>
<evidence type="ECO:0000256" key="7">
    <source>
        <dbReference type="ARBA" id="ARBA00023180"/>
    </source>
</evidence>
<evidence type="ECO:0000256" key="9">
    <source>
        <dbReference type="SAM" id="MobiDB-lite"/>
    </source>
</evidence>
<evidence type="ECO:0000259" key="11">
    <source>
        <dbReference type="PROSITE" id="PS51362"/>
    </source>
</evidence>
<keyword evidence="7" id="KW-0325">Glycoprotein</keyword>
<dbReference type="PROSITE" id="PS51362">
    <property type="entry name" value="TGF_BETA_2"/>
    <property type="match status" value="1"/>
</dbReference>
<dbReference type="GO" id="GO:0005125">
    <property type="term" value="F:cytokine activity"/>
    <property type="evidence" value="ECO:0007669"/>
    <property type="project" value="TreeGrafter"/>
</dbReference>
<dbReference type="KEGG" id="ccin:107268107"/>
<dbReference type="PROSITE" id="PS00250">
    <property type="entry name" value="TGF_BETA_1"/>
    <property type="match status" value="1"/>
</dbReference>
<keyword evidence="3" id="KW-0964">Secreted</keyword>
<gene>
    <name evidence="13" type="primary">LOC107268107</name>
</gene>
<name>A0AAJ7BX10_CEPCN</name>
<accession>A0AAJ7BX10</accession>
<dbReference type="FunFam" id="2.10.90.10:FF:000001">
    <property type="entry name" value="Bone morphogenetic protein 4"/>
    <property type="match status" value="1"/>
</dbReference>
<dbReference type="SMART" id="SM00204">
    <property type="entry name" value="TGFB"/>
    <property type="match status" value="1"/>
</dbReference>